<feature type="domain" description="Peptidase C45 hydrolase" evidence="2">
    <location>
        <begin position="193"/>
        <end position="421"/>
    </location>
</feature>
<dbReference type="PROSITE" id="PS51257">
    <property type="entry name" value="PROKAR_LIPOPROTEIN"/>
    <property type="match status" value="1"/>
</dbReference>
<dbReference type="PANTHER" id="PTHR35190">
    <property type="entry name" value="PROTEIN DCD1B"/>
    <property type="match status" value="1"/>
</dbReference>
<keyword evidence="3" id="KW-0808">Transferase</keyword>
<dbReference type="Pfam" id="PF03417">
    <property type="entry name" value="AAT"/>
    <property type="match status" value="1"/>
</dbReference>
<dbReference type="EMBL" id="CP058555">
    <property type="protein sequence ID" value="QMV68278.1"/>
    <property type="molecule type" value="Genomic_DNA"/>
</dbReference>
<feature type="signal peptide" evidence="1">
    <location>
        <begin position="1"/>
        <end position="28"/>
    </location>
</feature>
<dbReference type="Gene3D" id="1.25.40.10">
    <property type="entry name" value="Tetratricopeptide repeat domain"/>
    <property type="match status" value="1"/>
</dbReference>
<dbReference type="PANTHER" id="PTHR35190:SF2">
    <property type="entry name" value="PROTEIN DCD1B"/>
    <property type="match status" value="1"/>
</dbReference>
<keyword evidence="4" id="KW-1185">Reference proteome</keyword>
<feature type="chain" id="PRO_5029008165" evidence="1">
    <location>
        <begin position="29"/>
        <end position="561"/>
    </location>
</feature>
<dbReference type="Proteomes" id="UP000515450">
    <property type="component" value="Chromosome"/>
</dbReference>
<dbReference type="InterPro" id="IPR047794">
    <property type="entry name" value="C45_proenzyme-like"/>
</dbReference>
<gene>
    <name evidence="3" type="ORF">HS960_11660</name>
</gene>
<dbReference type="NCBIfam" id="NF040521">
    <property type="entry name" value="C45_proenzyme"/>
    <property type="match status" value="1"/>
</dbReference>
<organism evidence="3 4">
    <name type="scientific">Sphingobacterium paramultivorum</name>
    <dbReference type="NCBI Taxonomy" id="2886510"/>
    <lineage>
        <taxon>Bacteria</taxon>
        <taxon>Pseudomonadati</taxon>
        <taxon>Bacteroidota</taxon>
        <taxon>Sphingobacteriia</taxon>
        <taxon>Sphingobacteriales</taxon>
        <taxon>Sphingobacteriaceae</taxon>
        <taxon>Sphingobacterium</taxon>
    </lineage>
</organism>
<dbReference type="AlphaFoldDB" id="A0A7G5E2Q3"/>
<reference evidence="3 4" key="1">
    <citation type="journal article" date="2020" name="G3 (Bethesda)">
        <title>CeMbio - The Caenorhabditis elegans Microbiome Resource.</title>
        <authorList>
            <person name="Dirksen P."/>
            <person name="Assie A."/>
            <person name="Zimmermann J."/>
            <person name="Zhang F."/>
            <person name="Tietje A.M."/>
            <person name="Marsh S.A."/>
            <person name="Felix M.A."/>
            <person name="Shapira M."/>
            <person name="Kaleta C."/>
            <person name="Schulenburg H."/>
            <person name="Samuel B."/>
        </authorList>
    </citation>
    <scope>NUCLEOTIDE SEQUENCE [LARGE SCALE GENOMIC DNA]</scope>
    <source>
        <strain evidence="3 4">BIGb0170</strain>
    </source>
</reference>
<dbReference type="GO" id="GO:0016740">
    <property type="term" value="F:transferase activity"/>
    <property type="evidence" value="ECO:0007669"/>
    <property type="project" value="UniProtKB-KW"/>
</dbReference>
<dbReference type="InterPro" id="IPR011990">
    <property type="entry name" value="TPR-like_helical_dom_sf"/>
</dbReference>
<accession>A0A7G5E2Q3</accession>
<evidence type="ECO:0000256" key="1">
    <source>
        <dbReference type="SAM" id="SignalP"/>
    </source>
</evidence>
<name>A0A7G5E2Q3_9SPHI</name>
<dbReference type="Gene3D" id="3.60.60.10">
    <property type="entry name" value="Penicillin V Acylase, Chain A"/>
    <property type="match status" value="1"/>
</dbReference>
<dbReference type="InterPro" id="IPR005079">
    <property type="entry name" value="Peptidase_C45_hydrolase"/>
</dbReference>
<evidence type="ECO:0000259" key="2">
    <source>
        <dbReference type="Pfam" id="PF03417"/>
    </source>
</evidence>
<sequence>MIYLKRMMKKYWLAIWIASLFSSCALNGALKEKAKFEQQTIPTLRLTDSTDNYLSIGSNFLFHNAQGLWELYVSGNPIELGLKTGILTQSLYAYQEKAFFSKIQEFIPSQRKQKWMMKLTKVYNRNIHKYIPIAYRKEIFGLSRYASPRYDSLMDPYQRNLFLHGAHDLGHAFQDLALVGCSSLAAWGPKSADGELIIGRNFDFYAGDDFSHNKLITIVKPDSGYSFLSVGWAGMIGVVSGMNSAGLTVTLNAGKSSIPWAAKTPISIVAREILQYARNFKEAIAIAKKHPIFISESLMIGSADEDRAILIEMSPHKFAVFESDNANYLLCTNHFQSSTYQSDKRNQKQIEESHSVYRHQLLTEQLQQQDKLTAPKVAAILRDRNGLKNKEIGYGNEKALNQLLAHHGVIFQPKKRLVWISANPYQLGEFVCYDLNKIFDNKAHQPASTLANTALNIPQDTFLNSKAYRDYEEYRKRDRIIDHKLKSDQEITESEWQEYQKLNPLFWAVYYKRGTYYFEQKRYDEALKQLQQADSCEVTTLVDRKKIASYIHKIEKKGDNR</sequence>
<evidence type="ECO:0000313" key="3">
    <source>
        <dbReference type="EMBL" id="QMV68278.1"/>
    </source>
</evidence>
<evidence type="ECO:0000313" key="4">
    <source>
        <dbReference type="Proteomes" id="UP000515450"/>
    </source>
</evidence>
<dbReference type="InterPro" id="IPR047803">
    <property type="entry name" value="DCD1A/B-like"/>
</dbReference>
<dbReference type="SUPFAM" id="SSF48452">
    <property type="entry name" value="TPR-like"/>
    <property type="match status" value="1"/>
</dbReference>
<keyword evidence="1" id="KW-0732">Signal</keyword>
<proteinExistence type="predicted"/>
<protein>
    <submittedName>
        <fullName evidence="3">Acyl-CoA--6-aminopenicillanic acid acyl-transferase</fullName>
    </submittedName>
</protein>